<reference evidence="2" key="2">
    <citation type="journal article" date="2007" name="Science">
        <title>Draft genome sequence of the sexually transmitted pathogen Trichomonas vaginalis.</title>
        <authorList>
            <person name="Carlton J.M."/>
            <person name="Hirt R.P."/>
            <person name="Silva J.C."/>
            <person name="Delcher A.L."/>
            <person name="Schatz M."/>
            <person name="Zhao Q."/>
            <person name="Wortman J.R."/>
            <person name="Bidwell S.L."/>
            <person name="Alsmark U.C.M."/>
            <person name="Besteiro S."/>
            <person name="Sicheritz-Ponten T."/>
            <person name="Noel C.J."/>
            <person name="Dacks J.B."/>
            <person name="Foster P.G."/>
            <person name="Simillion C."/>
            <person name="Van de Peer Y."/>
            <person name="Miranda-Saavedra D."/>
            <person name="Barton G.J."/>
            <person name="Westrop G.D."/>
            <person name="Mueller S."/>
            <person name="Dessi D."/>
            <person name="Fiori P.L."/>
            <person name="Ren Q."/>
            <person name="Paulsen I."/>
            <person name="Zhang H."/>
            <person name="Bastida-Corcuera F.D."/>
            <person name="Simoes-Barbosa A."/>
            <person name="Brown M.T."/>
            <person name="Hayes R.D."/>
            <person name="Mukherjee M."/>
            <person name="Okumura C.Y."/>
            <person name="Schneider R."/>
            <person name="Smith A.J."/>
            <person name="Vanacova S."/>
            <person name="Villalvazo M."/>
            <person name="Haas B.J."/>
            <person name="Pertea M."/>
            <person name="Feldblyum T.V."/>
            <person name="Utterback T.R."/>
            <person name="Shu C.L."/>
            <person name="Osoegawa K."/>
            <person name="de Jong P.J."/>
            <person name="Hrdy I."/>
            <person name="Horvathova L."/>
            <person name="Zubacova Z."/>
            <person name="Dolezal P."/>
            <person name="Malik S.B."/>
            <person name="Logsdon J.M. Jr."/>
            <person name="Henze K."/>
            <person name="Gupta A."/>
            <person name="Wang C.C."/>
            <person name="Dunne R.L."/>
            <person name="Upcroft J.A."/>
            <person name="Upcroft P."/>
            <person name="White O."/>
            <person name="Salzberg S.L."/>
            <person name="Tang P."/>
            <person name="Chiu C.-H."/>
            <person name="Lee Y.-S."/>
            <person name="Embley T.M."/>
            <person name="Coombs G.H."/>
            <person name="Mottram J.C."/>
            <person name="Tachezy J."/>
            <person name="Fraser-Liggett C.M."/>
            <person name="Johnson P.J."/>
        </authorList>
    </citation>
    <scope>NUCLEOTIDE SEQUENCE [LARGE SCALE GENOMIC DNA]</scope>
    <source>
        <strain evidence="2">G3</strain>
    </source>
</reference>
<dbReference type="Gene3D" id="1.25.40.20">
    <property type="entry name" value="Ankyrin repeat-containing domain"/>
    <property type="match status" value="1"/>
</dbReference>
<gene>
    <name evidence="2" type="ORF">TVAG_058460</name>
</gene>
<dbReference type="SUPFAM" id="SSF48403">
    <property type="entry name" value="Ankyrin repeat"/>
    <property type="match status" value="1"/>
</dbReference>
<dbReference type="KEGG" id="tva:75662068"/>
<sequence length="179" mass="21020">MSSNSLNSYENDELYKSIMKNDKESFIIQTGKEGFDENKVYDNGLFSTDNLQYTLLELCCYYGAVDCFKILRSKYKSEITDECLMLSFLSGIPDIVNECLKYKQPTEKCMKYAIISHNIDFVCFLMNEYGLEIDLNYCCKFNNLQALLIYLDQTNDIENVLFIHRALEIRWLSIFLRKV</sequence>
<evidence type="ECO:0000313" key="3">
    <source>
        <dbReference type="Proteomes" id="UP000001542"/>
    </source>
</evidence>
<dbReference type="PANTHER" id="PTHR24182">
    <property type="entry name" value="ANKYRIN REPEAT AND SOCS BOX CONTAINING 4"/>
    <property type="match status" value="1"/>
</dbReference>
<feature type="domain" description="DUF3447" evidence="1">
    <location>
        <begin position="75"/>
        <end position="150"/>
    </location>
</feature>
<dbReference type="VEuPathDB" id="TrichDB:TVAGG3_0586840"/>
<accession>A2EQA6</accession>
<evidence type="ECO:0000259" key="1">
    <source>
        <dbReference type="Pfam" id="PF11929"/>
    </source>
</evidence>
<dbReference type="InterPro" id="IPR036770">
    <property type="entry name" value="Ankyrin_rpt-contain_sf"/>
</dbReference>
<dbReference type="InParanoid" id="A2EQA6"/>
<organism evidence="2 3">
    <name type="scientific">Trichomonas vaginalis (strain ATCC PRA-98 / G3)</name>
    <dbReference type="NCBI Taxonomy" id="412133"/>
    <lineage>
        <taxon>Eukaryota</taxon>
        <taxon>Metamonada</taxon>
        <taxon>Parabasalia</taxon>
        <taxon>Trichomonadida</taxon>
        <taxon>Trichomonadidae</taxon>
        <taxon>Trichomonas</taxon>
    </lineage>
</organism>
<dbReference type="InterPro" id="IPR020683">
    <property type="entry name" value="DUF3447"/>
</dbReference>
<name>A2EQA6_TRIV3</name>
<dbReference type="Proteomes" id="UP000001542">
    <property type="component" value="Unassembled WGS sequence"/>
</dbReference>
<evidence type="ECO:0000313" key="2">
    <source>
        <dbReference type="EMBL" id="EAY05189.1"/>
    </source>
</evidence>
<keyword evidence="3" id="KW-1185">Reference proteome</keyword>
<protein>
    <recommendedName>
        <fullName evidence="1">DUF3447 domain-containing protein</fullName>
    </recommendedName>
</protein>
<proteinExistence type="predicted"/>
<dbReference type="EMBL" id="DS113455">
    <property type="protein sequence ID" value="EAY05189.1"/>
    <property type="molecule type" value="Genomic_DNA"/>
</dbReference>
<dbReference type="PANTHER" id="PTHR24182:SF13">
    <property type="entry name" value="LD18443P"/>
    <property type="match status" value="1"/>
</dbReference>
<reference evidence="2" key="1">
    <citation type="submission" date="2006-10" db="EMBL/GenBank/DDBJ databases">
        <authorList>
            <person name="Amadeo P."/>
            <person name="Zhao Q."/>
            <person name="Wortman J."/>
            <person name="Fraser-Liggett C."/>
            <person name="Carlton J."/>
        </authorList>
    </citation>
    <scope>NUCLEOTIDE SEQUENCE</scope>
    <source>
        <strain evidence="2">G3</strain>
    </source>
</reference>
<dbReference type="RefSeq" id="XP_001317412.1">
    <property type="nucleotide sequence ID" value="XM_001317377.1"/>
</dbReference>
<dbReference type="Pfam" id="PF11929">
    <property type="entry name" value="DUF3447"/>
    <property type="match status" value="1"/>
</dbReference>
<dbReference type="AlphaFoldDB" id="A2EQA6"/>